<evidence type="ECO:0000256" key="1">
    <source>
        <dbReference type="SAM" id="SignalP"/>
    </source>
</evidence>
<evidence type="ECO:0000259" key="2">
    <source>
        <dbReference type="Pfam" id="PF24738"/>
    </source>
</evidence>
<reference evidence="3 4" key="1">
    <citation type="submission" date="2023-10" db="EMBL/GenBank/DDBJ databases">
        <title>Paenibacillus strain PFR10 Genome sequencing and assembly.</title>
        <authorList>
            <person name="Kim I."/>
        </authorList>
    </citation>
    <scope>NUCLEOTIDE SEQUENCE [LARGE SCALE GENOMIC DNA]</scope>
    <source>
        <strain evidence="3 4">PFR10</strain>
    </source>
</reference>
<gene>
    <name evidence="3" type="ORF">RQP52_32675</name>
</gene>
<dbReference type="Pfam" id="PF24738">
    <property type="entry name" value="DUF7689"/>
    <property type="match status" value="1"/>
</dbReference>
<dbReference type="Proteomes" id="UP001260980">
    <property type="component" value="Unassembled WGS sequence"/>
</dbReference>
<accession>A0ABU3RNK4</accession>
<name>A0ABU3RNK4_9BACL</name>
<feature type="domain" description="DUF7689" evidence="2">
    <location>
        <begin position="56"/>
        <end position="165"/>
    </location>
</feature>
<feature type="signal peptide" evidence="1">
    <location>
        <begin position="1"/>
        <end position="34"/>
    </location>
</feature>
<keyword evidence="4" id="KW-1185">Reference proteome</keyword>
<keyword evidence="1" id="KW-0732">Signal</keyword>
<evidence type="ECO:0000313" key="4">
    <source>
        <dbReference type="Proteomes" id="UP001260980"/>
    </source>
</evidence>
<organism evidence="3 4">
    <name type="scientific">Paenibacillus violae</name>
    <dbReference type="NCBI Taxonomy" id="3077234"/>
    <lineage>
        <taxon>Bacteria</taxon>
        <taxon>Bacillati</taxon>
        <taxon>Bacillota</taxon>
        <taxon>Bacilli</taxon>
        <taxon>Bacillales</taxon>
        <taxon>Paenibacillaceae</taxon>
        <taxon>Paenibacillus</taxon>
    </lineage>
</organism>
<evidence type="ECO:0000313" key="3">
    <source>
        <dbReference type="EMBL" id="MDU0205843.1"/>
    </source>
</evidence>
<comment type="caution">
    <text evidence="3">The sequence shown here is derived from an EMBL/GenBank/DDBJ whole genome shotgun (WGS) entry which is preliminary data.</text>
</comment>
<dbReference type="InterPro" id="IPR056106">
    <property type="entry name" value="DUF7689"/>
</dbReference>
<feature type="chain" id="PRO_5046002041" description="DUF7689 domain-containing protein" evidence="1">
    <location>
        <begin position="35"/>
        <end position="168"/>
    </location>
</feature>
<dbReference type="EMBL" id="JAWCUD010000016">
    <property type="protein sequence ID" value="MDU0205843.1"/>
    <property type="molecule type" value="Genomic_DNA"/>
</dbReference>
<protein>
    <recommendedName>
        <fullName evidence="2">DUF7689 domain-containing protein</fullName>
    </recommendedName>
</protein>
<proteinExistence type="predicted"/>
<sequence>MVKKMISLLGVKRKIVTTSLVLASIASGATTALAGITTPTSTLNSIVITSGNYAWLGDATSQYNCLAYALGNYSSWVWPWGSNNPTSTQVDTYLYGKGFITSKPIDSYDVAAYEIISYGSSSSITHFSRIAAGGYSNAKWGQLERLQSYGWQPYKPTPYGPGVRKYAH</sequence>
<dbReference type="RefSeq" id="WP_315955716.1">
    <property type="nucleotide sequence ID" value="NZ_JAWCUD010000016.1"/>
</dbReference>